<proteinExistence type="predicted"/>
<feature type="region of interest" description="Disordered" evidence="1">
    <location>
        <begin position="65"/>
        <end position="96"/>
    </location>
</feature>
<evidence type="ECO:0000256" key="1">
    <source>
        <dbReference type="SAM" id="MobiDB-lite"/>
    </source>
</evidence>
<organism evidence="2 3">
    <name type="scientific">Leucocoprinus birnbaumii</name>
    <dbReference type="NCBI Taxonomy" id="56174"/>
    <lineage>
        <taxon>Eukaryota</taxon>
        <taxon>Fungi</taxon>
        <taxon>Dikarya</taxon>
        <taxon>Basidiomycota</taxon>
        <taxon>Agaricomycotina</taxon>
        <taxon>Agaricomycetes</taxon>
        <taxon>Agaricomycetidae</taxon>
        <taxon>Agaricales</taxon>
        <taxon>Agaricineae</taxon>
        <taxon>Agaricaceae</taxon>
        <taxon>Leucocoprinus</taxon>
    </lineage>
</organism>
<dbReference type="Proteomes" id="UP001213000">
    <property type="component" value="Unassembled WGS sequence"/>
</dbReference>
<feature type="compositionally biased region" description="Low complexity" evidence="1">
    <location>
        <begin position="80"/>
        <end position="91"/>
    </location>
</feature>
<evidence type="ECO:0000313" key="3">
    <source>
        <dbReference type="Proteomes" id="UP001213000"/>
    </source>
</evidence>
<dbReference type="EMBL" id="JANIEX010001601">
    <property type="protein sequence ID" value="KAJ3556209.1"/>
    <property type="molecule type" value="Genomic_DNA"/>
</dbReference>
<reference evidence="2" key="1">
    <citation type="submission" date="2022-07" db="EMBL/GenBank/DDBJ databases">
        <title>Genome Sequence of Leucocoprinus birnbaumii.</title>
        <authorList>
            <person name="Buettner E."/>
        </authorList>
    </citation>
    <scope>NUCLEOTIDE SEQUENCE</scope>
    <source>
        <strain evidence="2">VT141</strain>
    </source>
</reference>
<gene>
    <name evidence="2" type="ORF">NP233_g12031</name>
</gene>
<feature type="region of interest" description="Disordered" evidence="1">
    <location>
        <begin position="1"/>
        <end position="23"/>
    </location>
</feature>
<evidence type="ECO:0000313" key="2">
    <source>
        <dbReference type="EMBL" id="KAJ3556209.1"/>
    </source>
</evidence>
<keyword evidence="3" id="KW-1185">Reference proteome</keyword>
<dbReference type="AlphaFoldDB" id="A0AAD5VF56"/>
<protein>
    <submittedName>
        <fullName evidence="2">Uncharacterized protein</fullName>
    </submittedName>
</protein>
<accession>A0AAD5VF56</accession>
<sequence>MPPLLPPLSDPFEQSPPSAMTNPRLRAEIPLPAGGIELSSLDIIGLAFAMPDTIHPLCEHATTSENVESGAHPISRSQEASSSTLLSPAAPDQSPSTLPDWSICVMFDLEKCHRLLEATEDFKERLAQVIIFELLCDLLAAPDSSLPGVSQLKIVMYDDSPYSFIGTAAHTLGFQREVVEQDDRPENTETVLKMELRDWEKYKRQRRGLSLNYQNLLDPEEGSTFNKGKEKVI</sequence>
<comment type="caution">
    <text evidence="2">The sequence shown here is derived from an EMBL/GenBank/DDBJ whole genome shotgun (WGS) entry which is preliminary data.</text>
</comment>
<name>A0AAD5VF56_9AGAR</name>